<comment type="caution">
    <text evidence="1">The sequence shown here is derived from an EMBL/GenBank/DDBJ whole genome shotgun (WGS) entry which is preliminary data.</text>
</comment>
<name>A0A6A0AJ17_HAELA</name>
<keyword evidence="2" id="KW-1185">Reference proteome</keyword>
<reference evidence="1 2" key="1">
    <citation type="submission" date="2020-02" db="EMBL/GenBank/DDBJ databases">
        <title>Draft genome sequence of Haematococcus lacustris strain NIES-144.</title>
        <authorList>
            <person name="Morimoto D."/>
            <person name="Nakagawa S."/>
            <person name="Yoshida T."/>
            <person name="Sawayama S."/>
        </authorList>
    </citation>
    <scope>NUCLEOTIDE SEQUENCE [LARGE SCALE GENOMIC DNA]</scope>
    <source>
        <strain evidence="1 2">NIES-144</strain>
    </source>
</reference>
<dbReference type="EMBL" id="BLLF01005987">
    <property type="protein sequence ID" value="GFH31837.1"/>
    <property type="molecule type" value="Genomic_DNA"/>
</dbReference>
<dbReference type="AlphaFoldDB" id="A0A6A0AJ17"/>
<protein>
    <submittedName>
        <fullName evidence="1">Uncharacterized protein</fullName>
    </submittedName>
</protein>
<proteinExistence type="predicted"/>
<evidence type="ECO:0000313" key="1">
    <source>
        <dbReference type="EMBL" id="GFH31837.1"/>
    </source>
</evidence>
<dbReference type="Proteomes" id="UP000485058">
    <property type="component" value="Unassembled WGS sequence"/>
</dbReference>
<sequence length="50" mass="5916">MRPVAEAMMRQLHVDAAFIEDPFVMQQLLQIHEDLARDEERQRRLQQAPG</sequence>
<gene>
    <name evidence="1" type="ORF">HaLaN_30954</name>
</gene>
<organism evidence="1 2">
    <name type="scientific">Haematococcus lacustris</name>
    <name type="common">Green alga</name>
    <name type="synonym">Haematococcus pluvialis</name>
    <dbReference type="NCBI Taxonomy" id="44745"/>
    <lineage>
        <taxon>Eukaryota</taxon>
        <taxon>Viridiplantae</taxon>
        <taxon>Chlorophyta</taxon>
        <taxon>core chlorophytes</taxon>
        <taxon>Chlorophyceae</taxon>
        <taxon>CS clade</taxon>
        <taxon>Chlamydomonadales</taxon>
        <taxon>Haematococcaceae</taxon>
        <taxon>Haematococcus</taxon>
    </lineage>
</organism>
<accession>A0A6A0AJ17</accession>
<feature type="non-terminal residue" evidence="1">
    <location>
        <position position="50"/>
    </location>
</feature>
<evidence type="ECO:0000313" key="2">
    <source>
        <dbReference type="Proteomes" id="UP000485058"/>
    </source>
</evidence>
<feature type="non-terminal residue" evidence="1">
    <location>
        <position position="1"/>
    </location>
</feature>